<accession>U5N9H8</accession>
<evidence type="ECO:0000256" key="10">
    <source>
        <dbReference type="RuleBase" id="RU003423"/>
    </source>
</evidence>
<dbReference type="InterPro" id="IPR003016">
    <property type="entry name" value="2-oxoA_DH_lipoyl-BS"/>
</dbReference>
<dbReference type="InterPro" id="IPR036625">
    <property type="entry name" value="E3-bd_dom_sf"/>
</dbReference>
<dbReference type="PANTHER" id="PTHR43178">
    <property type="entry name" value="DIHYDROLIPOAMIDE ACETYLTRANSFERASE COMPONENT OF PYRUVATE DEHYDROGENASE COMPLEX"/>
    <property type="match status" value="1"/>
</dbReference>
<dbReference type="GO" id="GO:0006086">
    <property type="term" value="P:pyruvate decarboxylation to acetyl-CoA"/>
    <property type="evidence" value="ECO:0007669"/>
    <property type="project" value="TreeGrafter"/>
</dbReference>
<gene>
    <name evidence="14" type="primary">aceF</name>
    <name evidence="14" type="ORF">Cenrod_2157</name>
</gene>
<feature type="compositionally biased region" description="Low complexity" evidence="11">
    <location>
        <begin position="85"/>
        <end position="100"/>
    </location>
</feature>
<dbReference type="InterPro" id="IPR050743">
    <property type="entry name" value="2-oxoacid_DH_E2_comp"/>
</dbReference>
<dbReference type="Gene3D" id="2.40.50.100">
    <property type="match status" value="1"/>
</dbReference>
<evidence type="ECO:0000256" key="3">
    <source>
        <dbReference type="ARBA" id="ARBA00011484"/>
    </source>
</evidence>
<keyword evidence="7 10" id="KW-0012">Acyltransferase</keyword>
<dbReference type="FunFam" id="2.40.50.100:FF:000009">
    <property type="entry name" value="Acetyltransferase component of pyruvate dehydrogenase complex"/>
    <property type="match status" value="1"/>
</dbReference>
<evidence type="ECO:0000256" key="9">
    <source>
        <dbReference type="ARBA" id="ARBA00048370"/>
    </source>
</evidence>
<dbReference type="SUPFAM" id="SSF47005">
    <property type="entry name" value="Peripheral subunit-binding domain of 2-oxo acid dehydrogenase complex"/>
    <property type="match status" value="1"/>
</dbReference>
<keyword evidence="6 10" id="KW-0450">Lipoyl</keyword>
<dbReference type="KEGG" id="cbx:Cenrod_2157"/>
<feature type="region of interest" description="Disordered" evidence="11">
    <location>
        <begin position="85"/>
        <end position="147"/>
    </location>
</feature>
<dbReference type="Gene3D" id="3.30.559.10">
    <property type="entry name" value="Chloramphenicol acetyltransferase-like domain"/>
    <property type="match status" value="1"/>
</dbReference>
<dbReference type="PROSITE" id="PS50968">
    <property type="entry name" value="BIOTINYL_LIPOYL"/>
    <property type="match status" value="1"/>
</dbReference>
<dbReference type="FunFam" id="3.30.559.10:FF:000004">
    <property type="entry name" value="Acetyltransferase component of pyruvate dehydrogenase complex"/>
    <property type="match status" value="1"/>
</dbReference>
<keyword evidence="14" id="KW-0670">Pyruvate</keyword>
<evidence type="ECO:0000256" key="11">
    <source>
        <dbReference type="SAM" id="MobiDB-lite"/>
    </source>
</evidence>
<dbReference type="Pfam" id="PF00198">
    <property type="entry name" value="2-oxoacid_dh"/>
    <property type="match status" value="1"/>
</dbReference>
<dbReference type="RefSeq" id="WP_022775417.1">
    <property type="nucleotide sequence ID" value="NC_022576.1"/>
</dbReference>
<feature type="domain" description="Peripheral subunit-binding (PSBD)" evidence="13">
    <location>
        <begin position="117"/>
        <end position="154"/>
    </location>
</feature>
<dbReference type="InterPro" id="IPR001078">
    <property type="entry name" value="2-oxoacid_DH_actylTfrase"/>
</dbReference>
<evidence type="ECO:0000256" key="2">
    <source>
        <dbReference type="ARBA" id="ARBA00007317"/>
    </source>
</evidence>
<evidence type="ECO:0000313" key="15">
    <source>
        <dbReference type="Proteomes" id="UP000017184"/>
    </source>
</evidence>
<feature type="domain" description="Lipoyl-binding" evidence="12">
    <location>
        <begin position="3"/>
        <end position="77"/>
    </location>
</feature>
<dbReference type="GO" id="GO:0005737">
    <property type="term" value="C:cytoplasm"/>
    <property type="evidence" value="ECO:0007669"/>
    <property type="project" value="TreeGrafter"/>
</dbReference>
<dbReference type="EC" id="2.3.1.-" evidence="10"/>
<keyword evidence="15" id="KW-1185">Reference proteome</keyword>
<dbReference type="HOGENOM" id="CLU_016733_10_0_4"/>
<evidence type="ECO:0000259" key="13">
    <source>
        <dbReference type="PROSITE" id="PS51826"/>
    </source>
</evidence>
<dbReference type="CDD" id="cd06849">
    <property type="entry name" value="lipoyl_domain"/>
    <property type="match status" value="1"/>
</dbReference>
<dbReference type="GO" id="GO:0004742">
    <property type="term" value="F:dihydrolipoyllysine-residue acetyltransferase activity"/>
    <property type="evidence" value="ECO:0007669"/>
    <property type="project" value="UniProtKB-EC"/>
</dbReference>
<evidence type="ECO:0000256" key="6">
    <source>
        <dbReference type="ARBA" id="ARBA00022823"/>
    </source>
</evidence>
<dbReference type="InterPro" id="IPR000089">
    <property type="entry name" value="Biotin_lipoyl"/>
</dbReference>
<dbReference type="InterPro" id="IPR023213">
    <property type="entry name" value="CAT-like_dom_sf"/>
</dbReference>
<dbReference type="PROSITE" id="PS00189">
    <property type="entry name" value="LIPOYL"/>
    <property type="match status" value="1"/>
</dbReference>
<keyword evidence="5" id="KW-0677">Repeat</keyword>
<comment type="catalytic activity">
    <reaction evidence="9">
        <text>N(6)-[(R)-dihydrolipoyl]-L-lysyl-[protein] + acetyl-CoA = N(6)-[(R)-S(8)-acetyldihydrolipoyl]-L-lysyl-[protein] + CoA</text>
        <dbReference type="Rhea" id="RHEA:17017"/>
        <dbReference type="Rhea" id="RHEA-COMP:10475"/>
        <dbReference type="Rhea" id="RHEA-COMP:10478"/>
        <dbReference type="ChEBI" id="CHEBI:57287"/>
        <dbReference type="ChEBI" id="CHEBI:57288"/>
        <dbReference type="ChEBI" id="CHEBI:83100"/>
        <dbReference type="ChEBI" id="CHEBI:83111"/>
        <dbReference type="EC" id="2.3.1.12"/>
    </reaction>
</comment>
<dbReference type="GO" id="GO:0031405">
    <property type="term" value="F:lipoic acid binding"/>
    <property type="evidence" value="ECO:0007669"/>
    <property type="project" value="TreeGrafter"/>
</dbReference>
<evidence type="ECO:0000259" key="12">
    <source>
        <dbReference type="PROSITE" id="PS50968"/>
    </source>
</evidence>
<dbReference type="InterPro" id="IPR004167">
    <property type="entry name" value="PSBD"/>
</dbReference>
<dbReference type="InterPro" id="IPR011053">
    <property type="entry name" value="Single_hybrid_motif"/>
</dbReference>
<dbReference type="PANTHER" id="PTHR43178:SF2">
    <property type="entry name" value="DIHYDROLIPOYLLYSINE-RESIDUE ACETYLTRANSFERASE COMPONENT OF PYRUVATE DEHYDROGENASE COMPLEX"/>
    <property type="match status" value="1"/>
</dbReference>
<evidence type="ECO:0000256" key="1">
    <source>
        <dbReference type="ARBA" id="ARBA00001938"/>
    </source>
</evidence>
<dbReference type="Pfam" id="PF00364">
    <property type="entry name" value="Biotin_lipoyl"/>
    <property type="match status" value="1"/>
</dbReference>
<comment type="similarity">
    <text evidence="2 10">Belongs to the 2-oxoacid dehydrogenase family.</text>
</comment>
<evidence type="ECO:0000313" key="14">
    <source>
        <dbReference type="EMBL" id="AGX88226.1"/>
    </source>
</evidence>
<organism evidence="14 15">
    <name type="scientific">Candidatus Symbiobacter mobilis CR</name>
    <dbReference type="NCBI Taxonomy" id="946483"/>
    <lineage>
        <taxon>Bacteria</taxon>
        <taxon>Pseudomonadati</taxon>
        <taxon>Pseudomonadota</taxon>
        <taxon>Betaproteobacteria</taxon>
        <taxon>Burkholderiales</taxon>
        <taxon>Comamonadaceae</taxon>
    </lineage>
</organism>
<dbReference type="Gene3D" id="4.10.320.10">
    <property type="entry name" value="E3-binding domain"/>
    <property type="match status" value="1"/>
</dbReference>
<evidence type="ECO:0000256" key="5">
    <source>
        <dbReference type="ARBA" id="ARBA00022737"/>
    </source>
</evidence>
<dbReference type="SUPFAM" id="SSF52777">
    <property type="entry name" value="CoA-dependent acyltransferases"/>
    <property type="match status" value="1"/>
</dbReference>
<dbReference type="eggNOG" id="COG0508">
    <property type="taxonomic scope" value="Bacteria"/>
</dbReference>
<dbReference type="EMBL" id="CP004885">
    <property type="protein sequence ID" value="AGX88226.1"/>
    <property type="molecule type" value="Genomic_DNA"/>
</dbReference>
<dbReference type="AlphaFoldDB" id="U5N9H8"/>
<proteinExistence type="inferred from homology"/>
<dbReference type="PATRIC" id="fig|946483.4.peg.2171"/>
<comment type="cofactor">
    <cofactor evidence="1 10">
        <name>(R)-lipoate</name>
        <dbReference type="ChEBI" id="CHEBI:83088"/>
    </cofactor>
</comment>
<dbReference type="PROSITE" id="PS51826">
    <property type="entry name" value="PSBD"/>
    <property type="match status" value="1"/>
</dbReference>
<keyword evidence="4 10" id="KW-0808">Transferase</keyword>
<evidence type="ECO:0000256" key="8">
    <source>
        <dbReference type="ARBA" id="ARBA00025211"/>
    </source>
</evidence>
<dbReference type="SUPFAM" id="SSF51230">
    <property type="entry name" value="Single hybrid motif"/>
    <property type="match status" value="1"/>
</dbReference>
<protein>
    <recommendedName>
        <fullName evidence="10">Dihydrolipoamide acetyltransferase component of pyruvate dehydrogenase complex</fullName>
        <ecNumber evidence="10">2.3.1.-</ecNumber>
    </recommendedName>
</protein>
<sequence length="421" mass="43606">MPSLTVQVPDIGDFADVGIIELLVAPGDRISVGQSLVTVESDKASMEIPSTHAGIVQSLLVAVGDQVREGSALLVLDTDVAQASAPSTAPATPSPASALPSAPPAAPPAAIAQGPIHASPLARQEARTQGVPLDTVPPTGPNGRITADDVRSMASAPVAAVPATVPDPVTGTAAASPSLDLPPWPQVDHAKFGPIERKPLGRIQKISAAHLTRNAMGIPTVTNHDDADITELEAFRVTINAELASAGTKLTMLAFLIRACAATLQKFPSFNSSLDGDALVLKKYYHIGFAADTPQGLVVPVLRDADQKGIVQIAQETAALAAKAREGKLSPAEMSGATFTISSLGGIGGRYFTPIINAPEVAILGVCRAQQAPAWNGTAFVPRLMLPLSLSWDHRVVDGAGAARFLAHLQGILEDFRRVLL</sequence>
<evidence type="ECO:0000256" key="7">
    <source>
        <dbReference type="ARBA" id="ARBA00023315"/>
    </source>
</evidence>
<dbReference type="STRING" id="946483.Cenrod_2157"/>
<dbReference type="Proteomes" id="UP000017184">
    <property type="component" value="Chromosome"/>
</dbReference>
<dbReference type="Pfam" id="PF02817">
    <property type="entry name" value="E3_binding"/>
    <property type="match status" value="1"/>
</dbReference>
<name>U5N9H8_9BURK</name>
<evidence type="ECO:0000256" key="4">
    <source>
        <dbReference type="ARBA" id="ARBA00022679"/>
    </source>
</evidence>
<comment type="subunit">
    <text evidence="3">Forms a 24-polypeptide structural core with octahedral symmetry.</text>
</comment>
<reference evidence="14 15" key="1">
    <citation type="journal article" date="2013" name="Genome Biol.">
        <title>Genomic analysis reveals key aspects of prokaryotic symbiosis in the phototrophic consortium "Chlorochromatium aggregatum".</title>
        <authorList>
            <person name="Liu Z."/>
            <person name="Muller J."/>
            <person name="Li T."/>
            <person name="Alvey R.M."/>
            <person name="Vogl K."/>
            <person name="Frigaard N.U."/>
            <person name="Rockwell N.C."/>
            <person name="Boyd E.S."/>
            <person name="Tomsho L.P."/>
            <person name="Schuster S.C."/>
            <person name="Henke P."/>
            <person name="Rohde M."/>
            <person name="Overmann J."/>
            <person name="Bryant D.A."/>
        </authorList>
    </citation>
    <scope>NUCLEOTIDE SEQUENCE [LARGE SCALE GENOMIC DNA]</scope>
    <source>
        <strain evidence="14">CR</strain>
    </source>
</reference>
<comment type="function">
    <text evidence="8">The pyruvate dehydrogenase complex catalyzes the overall conversion of pyruvate to acetyl-CoA and CO(2). It contains multiple copies of three enzymatic components: pyruvate dehydrogenase (E1), dihydrolipoamide acetyltransferase (E2) and lipoamide dehydrogenase (E3).</text>
</comment>